<keyword evidence="2" id="KW-0503">Monooxygenase</keyword>
<protein>
    <submittedName>
        <fullName evidence="2">Heme-degrading monooxygenase HmoA</fullName>
    </submittedName>
</protein>
<sequence>MNLYIAMGTYEYLKTLKDTYPHEDFLFLQNENTCLLLHETESDSLFKSPKKYEVIDGAGTLSVHEGYAVLHYIPVTDEGRPIFEYRFNTLSAQLVKVPGFDTARVLRPLSSDTYIILTVWKNAADFKKWQSGELFNKAFSNNQTKVKSDKKLPQIFPRSSYMTRYSVEKE</sequence>
<feature type="domain" description="ABM" evidence="1">
    <location>
        <begin position="67"/>
        <end position="155"/>
    </location>
</feature>
<dbReference type="Pfam" id="PF03992">
    <property type="entry name" value="ABM"/>
    <property type="match status" value="1"/>
</dbReference>
<reference evidence="2 3" key="1">
    <citation type="submission" date="2020-08" db="EMBL/GenBank/DDBJ databases">
        <title>Genomic Encyclopedia of Type Strains, Phase IV (KMG-IV): sequencing the most valuable type-strain genomes for metagenomic binning, comparative biology and taxonomic classification.</title>
        <authorList>
            <person name="Goeker M."/>
        </authorList>
    </citation>
    <scope>NUCLEOTIDE SEQUENCE [LARGE SCALE GENOMIC DNA]</scope>
    <source>
        <strain evidence="2 3">DSM 5391</strain>
    </source>
</reference>
<evidence type="ECO:0000313" key="3">
    <source>
        <dbReference type="Proteomes" id="UP000531594"/>
    </source>
</evidence>
<dbReference type="Proteomes" id="UP000531594">
    <property type="component" value="Unassembled WGS sequence"/>
</dbReference>
<dbReference type="Gene3D" id="3.30.70.100">
    <property type="match status" value="1"/>
</dbReference>
<name>A0A7X0HME8_9BACI</name>
<keyword evidence="2" id="KW-0560">Oxidoreductase</keyword>
<comment type="caution">
    <text evidence="2">The sequence shown here is derived from an EMBL/GenBank/DDBJ whole genome shotgun (WGS) entry which is preliminary data.</text>
</comment>
<gene>
    <name evidence="2" type="ORF">HNR53_000067</name>
</gene>
<dbReference type="GO" id="GO:0004497">
    <property type="term" value="F:monooxygenase activity"/>
    <property type="evidence" value="ECO:0007669"/>
    <property type="project" value="UniProtKB-KW"/>
</dbReference>
<dbReference type="PANTHER" id="PTHR34474">
    <property type="entry name" value="SIGNAL TRANSDUCTION PROTEIN TRAP"/>
    <property type="match status" value="1"/>
</dbReference>
<dbReference type="SUPFAM" id="SSF54909">
    <property type="entry name" value="Dimeric alpha+beta barrel"/>
    <property type="match status" value="1"/>
</dbReference>
<accession>A0A7X0HME8</accession>
<dbReference type="PANTHER" id="PTHR34474:SF2">
    <property type="entry name" value="SIGNAL TRANSDUCTION PROTEIN TRAP"/>
    <property type="match status" value="1"/>
</dbReference>
<dbReference type="AlphaFoldDB" id="A0A7X0HME8"/>
<dbReference type="InterPro" id="IPR050404">
    <property type="entry name" value="Heme-degrading_MO"/>
</dbReference>
<evidence type="ECO:0000313" key="2">
    <source>
        <dbReference type="EMBL" id="MBB6443479.1"/>
    </source>
</evidence>
<dbReference type="PROSITE" id="PS51725">
    <property type="entry name" value="ABM"/>
    <property type="match status" value="1"/>
</dbReference>
<proteinExistence type="predicted"/>
<dbReference type="InterPro" id="IPR011008">
    <property type="entry name" value="Dimeric_a/b-barrel"/>
</dbReference>
<keyword evidence="3" id="KW-1185">Reference proteome</keyword>
<organism evidence="2 3">
    <name type="scientific">Bacillus benzoevorans</name>
    <dbReference type="NCBI Taxonomy" id="1456"/>
    <lineage>
        <taxon>Bacteria</taxon>
        <taxon>Bacillati</taxon>
        <taxon>Bacillota</taxon>
        <taxon>Bacilli</taxon>
        <taxon>Bacillales</taxon>
        <taxon>Bacillaceae</taxon>
        <taxon>Bacillus</taxon>
    </lineage>
</organism>
<evidence type="ECO:0000259" key="1">
    <source>
        <dbReference type="PROSITE" id="PS51725"/>
    </source>
</evidence>
<dbReference type="RefSeq" id="WP_184521409.1">
    <property type="nucleotide sequence ID" value="NZ_JACHGK010000001.1"/>
</dbReference>
<dbReference type="EMBL" id="JACHGK010000001">
    <property type="protein sequence ID" value="MBB6443479.1"/>
    <property type="molecule type" value="Genomic_DNA"/>
</dbReference>
<dbReference type="InterPro" id="IPR007138">
    <property type="entry name" value="ABM_dom"/>
</dbReference>